<proteinExistence type="predicted"/>
<reference evidence="1 2" key="1">
    <citation type="submission" date="2018-06" db="EMBL/GenBank/DDBJ databases">
        <authorList>
            <consortium name="Pathogen Informatics"/>
            <person name="Doyle S."/>
        </authorList>
    </citation>
    <scope>NUCLEOTIDE SEQUENCE [LARGE SCALE GENOMIC DNA]</scope>
    <source>
        <strain evidence="1 2">NCTC10293</strain>
    </source>
</reference>
<dbReference type="Proteomes" id="UP000255279">
    <property type="component" value="Unassembled WGS sequence"/>
</dbReference>
<name>A0A378RAK4_9GAMM</name>
<sequence length="54" mass="5892">MPILFSDSGMAKDSNLGCYGSQRFPHYSLWLGGGSMSNAKEVLDDEFDMSGVEI</sequence>
<organism evidence="1 2">
    <name type="scientific">Moraxella caviae</name>
    <dbReference type="NCBI Taxonomy" id="34060"/>
    <lineage>
        <taxon>Bacteria</taxon>
        <taxon>Pseudomonadati</taxon>
        <taxon>Pseudomonadota</taxon>
        <taxon>Gammaproteobacteria</taxon>
        <taxon>Moraxellales</taxon>
        <taxon>Moraxellaceae</taxon>
        <taxon>Moraxella</taxon>
    </lineage>
</organism>
<dbReference type="AlphaFoldDB" id="A0A378RAK4"/>
<accession>A0A378RAK4</accession>
<protein>
    <submittedName>
        <fullName evidence="1">Uncharacterized protein</fullName>
    </submittedName>
</protein>
<evidence type="ECO:0000313" key="1">
    <source>
        <dbReference type="EMBL" id="STZ13731.1"/>
    </source>
</evidence>
<gene>
    <name evidence="1" type="ORF">NCTC10293_01309</name>
</gene>
<dbReference type="EMBL" id="UGQE01000002">
    <property type="protein sequence ID" value="STZ13731.1"/>
    <property type="molecule type" value="Genomic_DNA"/>
</dbReference>
<evidence type="ECO:0000313" key="2">
    <source>
        <dbReference type="Proteomes" id="UP000255279"/>
    </source>
</evidence>